<evidence type="ECO:0000313" key="5">
    <source>
        <dbReference type="EMBL" id="VFR66479.1"/>
    </source>
</evidence>
<feature type="region of interest" description="Disordered" evidence="1">
    <location>
        <begin position="1"/>
        <end position="27"/>
    </location>
</feature>
<dbReference type="EMBL" id="CAADIA010000005">
    <property type="protein sequence ID" value="VFR27887.1"/>
    <property type="molecule type" value="Genomic_DNA"/>
</dbReference>
<gene>
    <name evidence="2" type="ORF">ANK1_0285</name>
    <name evidence="5" type="ORF">ANK2_0285</name>
    <name evidence="3" type="ORF">BER1_0400</name>
    <name evidence="4" type="ORF">BER2_0400</name>
</gene>
<evidence type="ECO:0000313" key="4">
    <source>
        <dbReference type="EMBL" id="VFR45298.1"/>
    </source>
</evidence>
<name>A0A484PTE0_9ZZZZ</name>
<evidence type="ECO:0000313" key="2">
    <source>
        <dbReference type="EMBL" id="VFR27887.1"/>
    </source>
</evidence>
<feature type="compositionally biased region" description="Basic residues" evidence="1">
    <location>
        <begin position="1"/>
        <end position="18"/>
    </location>
</feature>
<dbReference type="EMBL" id="CAADIH010000021">
    <property type="protein sequence ID" value="VFR45298.1"/>
    <property type="molecule type" value="Genomic_DNA"/>
</dbReference>
<dbReference type="AlphaFoldDB" id="A0A484PTE0"/>
<proteinExistence type="predicted"/>
<dbReference type="EMBL" id="CAADIE010000020">
    <property type="protein sequence ID" value="VFR43312.1"/>
    <property type="molecule type" value="Genomic_DNA"/>
</dbReference>
<protein>
    <submittedName>
        <fullName evidence="2">Uncharacterized protein</fullName>
    </submittedName>
</protein>
<organism evidence="2">
    <name type="scientific">plant metagenome</name>
    <dbReference type="NCBI Taxonomy" id="1297885"/>
    <lineage>
        <taxon>unclassified sequences</taxon>
        <taxon>metagenomes</taxon>
        <taxon>organismal metagenomes</taxon>
    </lineage>
</organism>
<evidence type="ECO:0000313" key="3">
    <source>
        <dbReference type="EMBL" id="VFR43312.1"/>
    </source>
</evidence>
<evidence type="ECO:0000256" key="1">
    <source>
        <dbReference type="SAM" id="MobiDB-lite"/>
    </source>
</evidence>
<dbReference type="EMBL" id="CAADIF010000007">
    <property type="protein sequence ID" value="VFR66479.1"/>
    <property type="molecule type" value="Genomic_DNA"/>
</dbReference>
<sequence>MGGRRARLRRDGKRHRRKPSGDEGGQAVCPECAGGHVPAVCDAVGLARRTLRRGRCGRGGCGGHGGWPGRCGIVSLREADGPALSTRAPVLRCGP</sequence>
<accession>A0A484PTE0</accession>
<reference evidence="2" key="1">
    <citation type="submission" date="2019-03" db="EMBL/GenBank/DDBJ databases">
        <authorList>
            <person name="Danneels B."/>
        </authorList>
    </citation>
    <scope>NUCLEOTIDE SEQUENCE</scope>
</reference>